<feature type="region of interest" description="Disordered" evidence="1">
    <location>
        <begin position="1"/>
        <end position="26"/>
    </location>
</feature>
<proteinExistence type="predicted"/>
<dbReference type="SUPFAM" id="SSF88659">
    <property type="entry name" value="Sigma3 and sigma4 domains of RNA polymerase sigma factors"/>
    <property type="match status" value="1"/>
</dbReference>
<dbReference type="RefSeq" id="WP_381301587.1">
    <property type="nucleotide sequence ID" value="NZ_JBHTEC010000004.1"/>
</dbReference>
<keyword evidence="3" id="KW-1185">Reference proteome</keyword>
<dbReference type="Proteomes" id="UP001596957">
    <property type="component" value="Unassembled WGS sequence"/>
</dbReference>
<feature type="compositionally biased region" description="Basic and acidic residues" evidence="1">
    <location>
        <begin position="1"/>
        <end position="21"/>
    </location>
</feature>
<reference evidence="3" key="1">
    <citation type="journal article" date="2019" name="Int. J. Syst. Evol. Microbiol.">
        <title>The Global Catalogue of Microorganisms (GCM) 10K type strain sequencing project: providing services to taxonomists for standard genome sequencing and annotation.</title>
        <authorList>
            <consortium name="The Broad Institute Genomics Platform"/>
            <consortium name="The Broad Institute Genome Sequencing Center for Infectious Disease"/>
            <person name="Wu L."/>
            <person name="Ma J."/>
        </authorList>
    </citation>
    <scope>NUCLEOTIDE SEQUENCE [LARGE SCALE GENOMIC DNA]</scope>
    <source>
        <strain evidence="3">CGMCC 4.7198</strain>
    </source>
</reference>
<dbReference type="InterPro" id="IPR013324">
    <property type="entry name" value="RNA_pol_sigma_r3/r4-like"/>
</dbReference>
<protein>
    <submittedName>
        <fullName evidence="2">RNA polymerase sigma factor</fullName>
    </submittedName>
</protein>
<dbReference type="InterPro" id="IPR036388">
    <property type="entry name" value="WH-like_DNA-bd_sf"/>
</dbReference>
<evidence type="ECO:0000313" key="2">
    <source>
        <dbReference type="EMBL" id="MFD0287648.1"/>
    </source>
</evidence>
<sequence>MSEQPSRDEPARRGRKSEPVSDKAGPCHHAWLKPLRGRISASGLTLDQLVSLTGYSKTRISTLLRGAEYYPGWEITYSVVHALDLPVWPLRRLWTAGAREADKDQAWIEERIHAVRPLQPEQPPLAHQAFTEAMREPYTAYARALLHSDRRAHWVVAETFDILWLDWDDAVASPDVRRHAWRLLRSRVMLRAHRNRDGHPDLRPAAFTTVAQSLIGDLAARFAEISALAAFFDAVGRLPQDQFDVVVLRYLCGLDAAAVHTVLGLSAARTHAIDHHARGALESIHRSDDDDPGVINPK</sequence>
<accession>A0ABW2VT84</accession>
<evidence type="ECO:0000313" key="3">
    <source>
        <dbReference type="Proteomes" id="UP001596957"/>
    </source>
</evidence>
<dbReference type="Gene3D" id="1.10.10.10">
    <property type="entry name" value="Winged helix-like DNA-binding domain superfamily/Winged helix DNA-binding domain"/>
    <property type="match status" value="1"/>
</dbReference>
<dbReference type="EMBL" id="JBHTEC010000004">
    <property type="protein sequence ID" value="MFD0287648.1"/>
    <property type="molecule type" value="Genomic_DNA"/>
</dbReference>
<evidence type="ECO:0000256" key="1">
    <source>
        <dbReference type="SAM" id="MobiDB-lite"/>
    </source>
</evidence>
<name>A0ABW2VT84_9ACTN</name>
<gene>
    <name evidence="2" type="ORF">ACFQZP_39700</name>
</gene>
<organism evidence="2 3">
    <name type="scientific">Streptomyces lutosisoli</name>
    <dbReference type="NCBI Taxonomy" id="2665721"/>
    <lineage>
        <taxon>Bacteria</taxon>
        <taxon>Bacillati</taxon>
        <taxon>Actinomycetota</taxon>
        <taxon>Actinomycetes</taxon>
        <taxon>Kitasatosporales</taxon>
        <taxon>Streptomycetaceae</taxon>
        <taxon>Streptomyces</taxon>
    </lineage>
</organism>
<comment type="caution">
    <text evidence="2">The sequence shown here is derived from an EMBL/GenBank/DDBJ whole genome shotgun (WGS) entry which is preliminary data.</text>
</comment>